<reference evidence="1" key="2">
    <citation type="submission" date="2020-10" db="EMBL/GenBank/DDBJ databases">
        <authorList>
            <person name="Cooper E.A."/>
            <person name="Brenton Z.W."/>
            <person name="Flinn B.S."/>
            <person name="Jenkins J."/>
            <person name="Shu S."/>
            <person name="Flowers D."/>
            <person name="Luo F."/>
            <person name="Wang Y."/>
            <person name="Xia P."/>
            <person name="Barry K."/>
            <person name="Daum C."/>
            <person name="Lipzen A."/>
            <person name="Yoshinaga Y."/>
            <person name="Schmutz J."/>
            <person name="Saski C."/>
            <person name="Vermerris W."/>
            <person name="Kresovich S."/>
        </authorList>
    </citation>
    <scope>NUCLEOTIDE SEQUENCE</scope>
</reference>
<evidence type="ECO:0000313" key="2">
    <source>
        <dbReference type="Proteomes" id="UP000807115"/>
    </source>
</evidence>
<protein>
    <submittedName>
        <fullName evidence="1">Uncharacterized protein</fullName>
    </submittedName>
</protein>
<dbReference type="Proteomes" id="UP000807115">
    <property type="component" value="Chromosome 6"/>
</dbReference>
<gene>
    <name evidence="1" type="ORF">BDA96_06G062200</name>
</gene>
<proteinExistence type="predicted"/>
<organism evidence="1 2">
    <name type="scientific">Sorghum bicolor</name>
    <name type="common">Sorghum</name>
    <name type="synonym">Sorghum vulgare</name>
    <dbReference type="NCBI Taxonomy" id="4558"/>
    <lineage>
        <taxon>Eukaryota</taxon>
        <taxon>Viridiplantae</taxon>
        <taxon>Streptophyta</taxon>
        <taxon>Embryophyta</taxon>
        <taxon>Tracheophyta</taxon>
        <taxon>Spermatophyta</taxon>
        <taxon>Magnoliopsida</taxon>
        <taxon>Liliopsida</taxon>
        <taxon>Poales</taxon>
        <taxon>Poaceae</taxon>
        <taxon>PACMAD clade</taxon>
        <taxon>Panicoideae</taxon>
        <taxon>Andropogonodae</taxon>
        <taxon>Andropogoneae</taxon>
        <taxon>Sorghinae</taxon>
        <taxon>Sorghum</taxon>
    </lineage>
</organism>
<evidence type="ECO:0000313" key="1">
    <source>
        <dbReference type="EMBL" id="KAG0525503.1"/>
    </source>
</evidence>
<comment type="caution">
    <text evidence="1">The sequence shown here is derived from an EMBL/GenBank/DDBJ whole genome shotgun (WGS) entry which is preliminary data.</text>
</comment>
<reference evidence="1" key="1">
    <citation type="journal article" date="2019" name="BMC Genomics">
        <title>A new reference genome for Sorghum bicolor reveals high levels of sequence similarity between sweet and grain genotypes: implications for the genetics of sugar metabolism.</title>
        <authorList>
            <person name="Cooper E.A."/>
            <person name="Brenton Z.W."/>
            <person name="Flinn B.S."/>
            <person name="Jenkins J."/>
            <person name="Shu S."/>
            <person name="Flowers D."/>
            <person name="Luo F."/>
            <person name="Wang Y."/>
            <person name="Xia P."/>
            <person name="Barry K."/>
            <person name="Daum C."/>
            <person name="Lipzen A."/>
            <person name="Yoshinaga Y."/>
            <person name="Schmutz J."/>
            <person name="Saski C."/>
            <person name="Vermerris W."/>
            <person name="Kresovich S."/>
        </authorList>
    </citation>
    <scope>NUCLEOTIDE SEQUENCE</scope>
</reference>
<sequence>MGWAAQNRLLSLDSTKSSICQAGLIGEILPGVESGTFEVNREEHFWGNYLLECYAC</sequence>
<accession>A0A921QNT9</accession>
<dbReference type="AlphaFoldDB" id="A0A921QNT9"/>
<dbReference type="EMBL" id="CM027685">
    <property type="protein sequence ID" value="KAG0525503.1"/>
    <property type="molecule type" value="Genomic_DNA"/>
</dbReference>
<name>A0A921QNT9_SORBI</name>